<dbReference type="Proteomes" id="UP000076580">
    <property type="component" value="Chromosome 01"/>
</dbReference>
<gene>
    <name evidence="3" type="ORF">DCS_02515</name>
</gene>
<dbReference type="RefSeq" id="XP_040660725.1">
    <property type="nucleotide sequence ID" value="XM_040799842.1"/>
</dbReference>
<accession>A0A151GWF0</accession>
<name>A0A151GWF0_DRECN</name>
<organism evidence="3 4">
    <name type="scientific">Drechmeria coniospora</name>
    <name type="common">Nematophagous fungus</name>
    <name type="synonym">Meria coniospora</name>
    <dbReference type="NCBI Taxonomy" id="98403"/>
    <lineage>
        <taxon>Eukaryota</taxon>
        <taxon>Fungi</taxon>
        <taxon>Dikarya</taxon>
        <taxon>Ascomycota</taxon>
        <taxon>Pezizomycotina</taxon>
        <taxon>Sordariomycetes</taxon>
        <taxon>Hypocreomycetidae</taxon>
        <taxon>Hypocreales</taxon>
        <taxon>Ophiocordycipitaceae</taxon>
        <taxon>Drechmeria</taxon>
    </lineage>
</organism>
<feature type="compositionally biased region" description="Polar residues" evidence="1">
    <location>
        <begin position="103"/>
        <end position="113"/>
    </location>
</feature>
<proteinExistence type="predicted"/>
<evidence type="ECO:0000313" key="4">
    <source>
        <dbReference type="Proteomes" id="UP000076580"/>
    </source>
</evidence>
<dbReference type="InParanoid" id="A0A151GWF0"/>
<keyword evidence="2" id="KW-1133">Transmembrane helix</keyword>
<feature type="transmembrane region" description="Helical" evidence="2">
    <location>
        <begin position="25"/>
        <end position="47"/>
    </location>
</feature>
<evidence type="ECO:0000256" key="1">
    <source>
        <dbReference type="SAM" id="MobiDB-lite"/>
    </source>
</evidence>
<sequence>MAPVTATFRRAHGSGSVSFTNDDKLIVGMVIVGTIVLGILGILFWGASRLCRRLGRLAQPYCRLFTSRLSRATQRWIGPSTPREAPTPFRRRARVRTAPASRATVQEAESGTGQRRHLDAGPALGSALLSRIPAYDEIEATPTMPPPAYGSWRRSSPPPTGTGRVGGARVPVHADDTPSSTTHARGRHRGGLDAPRPAHRGDPWIASTVAREGAGRWKRGGIMWRARRTERCRTTSEKHGTGRIWDEAYASPRTLAFSNTDIGKPYPYVGLPSPDWSQPNASARHLLLLLLLCCCEVTSQGDDEQTWPTDRDWWWGRASEARCRRHARAHRRPVRRRAVVSSIWCARTLTRTVTMAWMDGNG</sequence>
<evidence type="ECO:0000313" key="3">
    <source>
        <dbReference type="EMBL" id="KYK61373.1"/>
    </source>
</evidence>
<reference evidence="3 4" key="1">
    <citation type="journal article" date="2016" name="Sci. Rep.">
        <title>Insights into Adaptations to a Near-Obligate Nematode Endoparasitic Lifestyle from the Finished Genome of Drechmeria coniospora.</title>
        <authorList>
            <person name="Zhang L."/>
            <person name="Zhou Z."/>
            <person name="Guo Q."/>
            <person name="Fokkens L."/>
            <person name="Miskei M."/>
            <person name="Pocsi I."/>
            <person name="Zhang W."/>
            <person name="Chen M."/>
            <person name="Wang L."/>
            <person name="Sun Y."/>
            <person name="Donzelli B.G."/>
            <person name="Gibson D.M."/>
            <person name="Nelson D.R."/>
            <person name="Luo J.G."/>
            <person name="Rep M."/>
            <person name="Liu H."/>
            <person name="Yang S."/>
            <person name="Wang J."/>
            <person name="Krasnoff S.B."/>
            <person name="Xu Y."/>
            <person name="Molnar I."/>
            <person name="Lin M."/>
        </authorList>
    </citation>
    <scope>NUCLEOTIDE SEQUENCE [LARGE SCALE GENOMIC DNA]</scope>
    <source>
        <strain evidence="3 4">ARSEF 6962</strain>
    </source>
</reference>
<feature type="region of interest" description="Disordered" evidence="1">
    <location>
        <begin position="93"/>
        <end position="118"/>
    </location>
</feature>
<protein>
    <submittedName>
        <fullName evidence="3">Uncharacterized protein</fullName>
    </submittedName>
</protein>
<feature type="region of interest" description="Disordered" evidence="1">
    <location>
        <begin position="142"/>
        <end position="202"/>
    </location>
</feature>
<dbReference type="GeneID" id="63715158"/>
<keyword evidence="2" id="KW-0472">Membrane</keyword>
<keyword evidence="4" id="KW-1185">Reference proteome</keyword>
<comment type="caution">
    <text evidence="3">The sequence shown here is derived from an EMBL/GenBank/DDBJ whole genome shotgun (WGS) entry which is preliminary data.</text>
</comment>
<keyword evidence="2" id="KW-0812">Transmembrane</keyword>
<dbReference type="EMBL" id="LAYC01000001">
    <property type="protein sequence ID" value="KYK61373.1"/>
    <property type="molecule type" value="Genomic_DNA"/>
</dbReference>
<dbReference type="AlphaFoldDB" id="A0A151GWF0"/>
<evidence type="ECO:0000256" key="2">
    <source>
        <dbReference type="SAM" id="Phobius"/>
    </source>
</evidence>